<accession>A0ABD1XY80</accession>
<organism evidence="2 3">
    <name type="scientific">Riccia fluitans</name>
    <dbReference type="NCBI Taxonomy" id="41844"/>
    <lineage>
        <taxon>Eukaryota</taxon>
        <taxon>Viridiplantae</taxon>
        <taxon>Streptophyta</taxon>
        <taxon>Embryophyta</taxon>
        <taxon>Marchantiophyta</taxon>
        <taxon>Marchantiopsida</taxon>
        <taxon>Marchantiidae</taxon>
        <taxon>Marchantiales</taxon>
        <taxon>Ricciaceae</taxon>
        <taxon>Riccia</taxon>
    </lineage>
</organism>
<gene>
    <name evidence="2" type="ORF">R1flu_024563</name>
</gene>
<dbReference type="Proteomes" id="UP001605036">
    <property type="component" value="Unassembled WGS sequence"/>
</dbReference>
<feature type="region of interest" description="Disordered" evidence="1">
    <location>
        <begin position="181"/>
        <end position="250"/>
    </location>
</feature>
<dbReference type="AlphaFoldDB" id="A0ABD1XY80"/>
<name>A0ABD1XY80_9MARC</name>
<reference evidence="2 3" key="1">
    <citation type="submission" date="2024-09" db="EMBL/GenBank/DDBJ databases">
        <title>Chromosome-scale assembly of Riccia fluitans.</title>
        <authorList>
            <person name="Paukszto L."/>
            <person name="Sawicki J."/>
            <person name="Karawczyk K."/>
            <person name="Piernik-Szablinska J."/>
            <person name="Szczecinska M."/>
            <person name="Mazdziarz M."/>
        </authorList>
    </citation>
    <scope>NUCLEOTIDE SEQUENCE [LARGE SCALE GENOMIC DNA]</scope>
    <source>
        <strain evidence="2">Rf_01</strain>
        <tissue evidence="2">Aerial parts of the thallus</tissue>
    </source>
</reference>
<feature type="compositionally biased region" description="Low complexity" evidence="1">
    <location>
        <begin position="226"/>
        <end position="240"/>
    </location>
</feature>
<keyword evidence="3" id="KW-1185">Reference proteome</keyword>
<comment type="caution">
    <text evidence="2">The sequence shown here is derived from an EMBL/GenBank/DDBJ whole genome shotgun (WGS) entry which is preliminary data.</text>
</comment>
<evidence type="ECO:0000313" key="2">
    <source>
        <dbReference type="EMBL" id="KAL2612871.1"/>
    </source>
</evidence>
<sequence length="290" mass="32664">MLMQNYPNDHSGDCRLVRGNLERRDGEKAFFEQLMPFAYNSSLPNEKHPNMNNKLWLNSALAMEEQSLPPVSSFHLPYAAKVKTMPVNHGYRKYDHVTGENNHFSRSTNNPRYPDCPSSDVDMEHRDAVVAACHLLLLSNSLQINRQAGGLDCHGAENVEDAVQMIGQKYTGALRDRFEEDSSDSFTRASVTSASLSPSSNDCRSYASLRSHDEMGTESSSGMMVSDSTEVTSNNNSSSTPHAVIRKRKKKTNDRLLADIVGQERESEVLDRPARKRRYRSLSDLLRRVH</sequence>
<dbReference type="EMBL" id="JBHFFA010000007">
    <property type="protein sequence ID" value="KAL2612871.1"/>
    <property type="molecule type" value="Genomic_DNA"/>
</dbReference>
<feature type="compositionally biased region" description="Low complexity" evidence="1">
    <location>
        <begin position="190"/>
        <end position="200"/>
    </location>
</feature>
<proteinExistence type="predicted"/>
<evidence type="ECO:0000256" key="1">
    <source>
        <dbReference type="SAM" id="MobiDB-lite"/>
    </source>
</evidence>
<protein>
    <submittedName>
        <fullName evidence="2">Uncharacterized protein</fullName>
    </submittedName>
</protein>
<evidence type="ECO:0000313" key="3">
    <source>
        <dbReference type="Proteomes" id="UP001605036"/>
    </source>
</evidence>